<feature type="region of interest" description="Disordered" evidence="1">
    <location>
        <begin position="395"/>
        <end position="417"/>
    </location>
</feature>
<evidence type="ECO:0000313" key="4">
    <source>
        <dbReference type="Proteomes" id="UP000635726"/>
    </source>
</evidence>
<keyword evidence="4" id="KW-1185">Reference proteome</keyword>
<accession>A0A917PIZ5</accession>
<evidence type="ECO:0000256" key="2">
    <source>
        <dbReference type="SAM" id="SignalP"/>
    </source>
</evidence>
<proteinExistence type="predicted"/>
<dbReference type="InterPro" id="IPR006311">
    <property type="entry name" value="TAT_signal"/>
</dbReference>
<dbReference type="Proteomes" id="UP000635726">
    <property type="component" value="Unassembled WGS sequence"/>
</dbReference>
<feature type="compositionally biased region" description="Basic and acidic residues" evidence="1">
    <location>
        <begin position="406"/>
        <end position="417"/>
    </location>
</feature>
<dbReference type="AlphaFoldDB" id="A0A917PIZ5"/>
<dbReference type="RefSeq" id="WP_229670982.1">
    <property type="nucleotide sequence ID" value="NZ_BMOE01000008.1"/>
</dbReference>
<protein>
    <submittedName>
        <fullName evidence="3">Uncharacterized protein</fullName>
    </submittedName>
</protein>
<organism evidence="3 4">
    <name type="scientific">Deinococcus aquiradiocola</name>
    <dbReference type="NCBI Taxonomy" id="393059"/>
    <lineage>
        <taxon>Bacteria</taxon>
        <taxon>Thermotogati</taxon>
        <taxon>Deinococcota</taxon>
        <taxon>Deinococci</taxon>
        <taxon>Deinococcales</taxon>
        <taxon>Deinococcaceae</taxon>
        <taxon>Deinococcus</taxon>
    </lineage>
</organism>
<dbReference type="PROSITE" id="PS51318">
    <property type="entry name" value="TAT"/>
    <property type="match status" value="1"/>
</dbReference>
<reference evidence="3" key="2">
    <citation type="submission" date="2020-09" db="EMBL/GenBank/DDBJ databases">
        <authorList>
            <person name="Sun Q."/>
            <person name="Ohkuma M."/>
        </authorList>
    </citation>
    <scope>NUCLEOTIDE SEQUENCE</scope>
    <source>
        <strain evidence="3">JCM 14371</strain>
    </source>
</reference>
<feature type="signal peptide" evidence="2">
    <location>
        <begin position="1"/>
        <end position="28"/>
    </location>
</feature>
<sequence>MNRTRRTLTLTALLSGVAAAGASGAPLAADLPAGALVTLETHGASPTFGRLTGLLQSAARLAGDDVPDLNAVTTLLPSLLDGTLGREASAGLYSVGTDRGGYTPALLAVTRVTPDVASFLKDTLPRRRGAAVGRYTFTRSGSMLVGMSGGLLYAASDKTLLMGYLGRLSGRNAPRLNASPAYTRATGAVGPQELGVFLNFSAAAKVARAQLGRMLVPRLLSPLVDALDTLGQYAAGFHTTEDGLQGAAASVPNAAGKDVPLYGLLTHTTDFAVQGVVPASAESVTAAACAPGSSRYLARWLTRVDLLDPSGFLTDSQIADHLERQEAYLGDECAQVTLAGSTQAALSGRAALAVTYRRVTDRALAERELPLYAASYNAALQGVADQLQGLVDRALTTGTGTGTPGKGRDPRRDSRAGELQDLFGTQLRKLRDARLVYAFQGDYLVTASSEAALAAALDGAREGTLADDADFRAANLVTSGVPGWTYARAGDPVQPAQLLALLRTSSVSGTLTTDELVPAARVLADLVNRYGGMTSQSTFSDGVILSRSTLRYAWK</sequence>
<name>A0A917PIZ5_9DEIO</name>
<evidence type="ECO:0000256" key="1">
    <source>
        <dbReference type="SAM" id="MobiDB-lite"/>
    </source>
</evidence>
<gene>
    <name evidence="3" type="ORF">GCM10008939_24560</name>
</gene>
<comment type="caution">
    <text evidence="3">The sequence shown here is derived from an EMBL/GenBank/DDBJ whole genome shotgun (WGS) entry which is preliminary data.</text>
</comment>
<feature type="chain" id="PRO_5037917037" evidence="2">
    <location>
        <begin position="29"/>
        <end position="555"/>
    </location>
</feature>
<keyword evidence="2" id="KW-0732">Signal</keyword>
<dbReference type="EMBL" id="BMOE01000008">
    <property type="protein sequence ID" value="GGJ79767.1"/>
    <property type="molecule type" value="Genomic_DNA"/>
</dbReference>
<reference evidence="3" key="1">
    <citation type="journal article" date="2014" name="Int. J. Syst. Evol. Microbiol.">
        <title>Complete genome sequence of Corynebacterium casei LMG S-19264T (=DSM 44701T), isolated from a smear-ripened cheese.</title>
        <authorList>
            <consortium name="US DOE Joint Genome Institute (JGI-PGF)"/>
            <person name="Walter F."/>
            <person name="Albersmeier A."/>
            <person name="Kalinowski J."/>
            <person name="Ruckert C."/>
        </authorList>
    </citation>
    <scope>NUCLEOTIDE SEQUENCE</scope>
    <source>
        <strain evidence="3">JCM 14371</strain>
    </source>
</reference>
<evidence type="ECO:0000313" key="3">
    <source>
        <dbReference type="EMBL" id="GGJ79767.1"/>
    </source>
</evidence>